<evidence type="ECO:0000313" key="2">
    <source>
        <dbReference type="Proteomes" id="UP000092993"/>
    </source>
</evidence>
<dbReference type="EMBL" id="LUGG01000019">
    <property type="protein sequence ID" value="OBZ68912.1"/>
    <property type="molecule type" value="Genomic_DNA"/>
</dbReference>
<sequence>MLPYGRLTISNLNAAAPWSSLPFIGRFNRLFEVENFSPPNRANGLRVPFSHSIVLLHNLSTAVRGTLSLQGVQLKKPRVNNEGSVLYYEDSGIPIIQRPMSLSSWFTDASFTARSSGPCFLTLRRTIFALFS</sequence>
<evidence type="ECO:0000313" key="1">
    <source>
        <dbReference type="EMBL" id="OBZ68912.1"/>
    </source>
</evidence>
<reference evidence="1 2" key="1">
    <citation type="submission" date="2016-03" db="EMBL/GenBank/DDBJ databases">
        <title>Whole genome sequencing of Grifola frondosa 9006-11.</title>
        <authorList>
            <person name="Min B."/>
            <person name="Park H."/>
            <person name="Kim J.-G."/>
            <person name="Cho H."/>
            <person name="Oh Y.-L."/>
            <person name="Kong W.-S."/>
            <person name="Choi I.-G."/>
        </authorList>
    </citation>
    <scope>NUCLEOTIDE SEQUENCE [LARGE SCALE GENOMIC DNA]</scope>
    <source>
        <strain evidence="1 2">9006-11</strain>
    </source>
</reference>
<comment type="caution">
    <text evidence="1">The sequence shown here is derived from an EMBL/GenBank/DDBJ whole genome shotgun (WGS) entry which is preliminary data.</text>
</comment>
<accession>A0A1C7LW88</accession>
<proteinExistence type="predicted"/>
<protein>
    <submittedName>
        <fullName evidence="1">Uncharacterized protein</fullName>
    </submittedName>
</protein>
<gene>
    <name evidence="1" type="ORF">A0H81_11020</name>
</gene>
<organism evidence="1 2">
    <name type="scientific">Grifola frondosa</name>
    <name type="common">Maitake</name>
    <name type="synonym">Polyporus frondosus</name>
    <dbReference type="NCBI Taxonomy" id="5627"/>
    <lineage>
        <taxon>Eukaryota</taxon>
        <taxon>Fungi</taxon>
        <taxon>Dikarya</taxon>
        <taxon>Basidiomycota</taxon>
        <taxon>Agaricomycotina</taxon>
        <taxon>Agaricomycetes</taxon>
        <taxon>Polyporales</taxon>
        <taxon>Grifolaceae</taxon>
        <taxon>Grifola</taxon>
    </lineage>
</organism>
<dbReference type="AlphaFoldDB" id="A0A1C7LW88"/>
<name>A0A1C7LW88_GRIFR</name>
<keyword evidence="2" id="KW-1185">Reference proteome</keyword>
<dbReference type="Proteomes" id="UP000092993">
    <property type="component" value="Unassembled WGS sequence"/>
</dbReference>